<accession>M8B5A0</accession>
<evidence type="ECO:0000313" key="1">
    <source>
        <dbReference type="EnsemblPlants" id="EMT09166"/>
    </source>
</evidence>
<protein>
    <submittedName>
        <fullName evidence="1">Uncharacterized protein</fullName>
    </submittedName>
</protein>
<reference evidence="1" key="1">
    <citation type="submission" date="2015-06" db="UniProtKB">
        <authorList>
            <consortium name="EnsemblPlants"/>
        </authorList>
    </citation>
    <scope>IDENTIFICATION</scope>
</reference>
<name>M8B5A0_AEGTA</name>
<dbReference type="AlphaFoldDB" id="M8B5A0"/>
<proteinExistence type="predicted"/>
<organism evidence="1">
    <name type="scientific">Aegilops tauschii</name>
    <name type="common">Tausch's goatgrass</name>
    <name type="synonym">Aegilops squarrosa</name>
    <dbReference type="NCBI Taxonomy" id="37682"/>
    <lineage>
        <taxon>Eukaryota</taxon>
        <taxon>Viridiplantae</taxon>
        <taxon>Streptophyta</taxon>
        <taxon>Embryophyta</taxon>
        <taxon>Tracheophyta</taxon>
        <taxon>Spermatophyta</taxon>
        <taxon>Magnoliopsida</taxon>
        <taxon>Liliopsida</taxon>
        <taxon>Poales</taxon>
        <taxon>Poaceae</taxon>
        <taxon>BOP clade</taxon>
        <taxon>Pooideae</taxon>
        <taxon>Triticodae</taxon>
        <taxon>Triticeae</taxon>
        <taxon>Triticinae</taxon>
        <taxon>Aegilops</taxon>
    </lineage>
</organism>
<sequence>MAGPRGAPGSPEGIPGMSPCSIVFGARGGSMKEIEALDRCSQVQSQQRPHTSPRCWLVWIQRQGVGEDRGDTGEDPHPILFTCHKFLMDDGTRDDKWVKDGLDAERRLDYLVQTTEGNMS</sequence>
<dbReference type="EnsemblPlants" id="EMT09166">
    <property type="protein sequence ID" value="EMT09166"/>
    <property type="gene ID" value="F775_24578"/>
</dbReference>